<dbReference type="AlphaFoldDB" id="A0A1W2ASV7"/>
<accession>A0A1W2ASV7</accession>
<name>A0A1W2ASV7_9FIRM</name>
<reference evidence="1 2" key="1">
    <citation type="submission" date="2017-04" db="EMBL/GenBank/DDBJ databases">
        <authorList>
            <person name="Afonso C.L."/>
            <person name="Miller P.J."/>
            <person name="Scott M.A."/>
            <person name="Spackman E."/>
            <person name="Goraichik I."/>
            <person name="Dimitrov K.M."/>
            <person name="Suarez D.L."/>
            <person name="Swayne D.E."/>
        </authorList>
    </citation>
    <scope>NUCLEOTIDE SEQUENCE [LARGE SCALE GENOMIC DNA]</scope>
    <source>
        <strain evidence="1 2">DSM 5090</strain>
    </source>
</reference>
<dbReference type="EMBL" id="FWXI01000006">
    <property type="protein sequence ID" value="SMC63787.1"/>
    <property type="molecule type" value="Genomic_DNA"/>
</dbReference>
<evidence type="ECO:0000313" key="1">
    <source>
        <dbReference type="EMBL" id="SMC63787.1"/>
    </source>
</evidence>
<organism evidence="1 2">
    <name type="scientific">Sporomusa malonica</name>
    <dbReference type="NCBI Taxonomy" id="112901"/>
    <lineage>
        <taxon>Bacteria</taxon>
        <taxon>Bacillati</taxon>
        <taxon>Bacillota</taxon>
        <taxon>Negativicutes</taxon>
        <taxon>Selenomonadales</taxon>
        <taxon>Sporomusaceae</taxon>
        <taxon>Sporomusa</taxon>
    </lineage>
</organism>
<protein>
    <submittedName>
        <fullName evidence="1">Uncharacterized protein</fullName>
    </submittedName>
</protein>
<gene>
    <name evidence="1" type="ORF">SAMN04488500_10690</name>
</gene>
<keyword evidence="2" id="KW-1185">Reference proteome</keyword>
<dbReference type="STRING" id="112901.SAMN04488500_10690"/>
<dbReference type="RefSeq" id="WP_245823900.1">
    <property type="nucleotide sequence ID" value="NZ_CP155572.1"/>
</dbReference>
<sequence>MSNFAKQLARLREAANNRRRGIQQDTAYVDRRDLQELIYHFDRIDAEIRALLPKNRSEAILLIAQERKRQIEQEGWTPEHDQQHTAGELALAAMMYTYPSQYGRDEETVKNVWPWQRELWKPSPDNRIKELTKAGALIAAEIDRLQRKGAGE</sequence>
<evidence type="ECO:0000313" key="2">
    <source>
        <dbReference type="Proteomes" id="UP000192738"/>
    </source>
</evidence>
<proteinExistence type="predicted"/>
<dbReference type="Proteomes" id="UP000192738">
    <property type="component" value="Unassembled WGS sequence"/>
</dbReference>